<dbReference type="GO" id="GO:0036064">
    <property type="term" value="C:ciliary basal body"/>
    <property type="evidence" value="ECO:0007669"/>
    <property type="project" value="TreeGrafter"/>
</dbReference>
<protein>
    <recommendedName>
        <fullName evidence="7">Intraflagellar transport protein 20 homolog</fullName>
    </recommendedName>
</protein>
<dbReference type="OrthoDB" id="10254896at2759"/>
<gene>
    <name evidence="5" type="primary">107372048</name>
</gene>
<evidence type="ECO:0008006" key="7">
    <source>
        <dbReference type="Google" id="ProtNLM"/>
    </source>
</evidence>
<evidence type="ECO:0000313" key="5">
    <source>
        <dbReference type="EnsemblMetazoa" id="tetur03g05390.1"/>
    </source>
</evidence>
<proteinExistence type="predicted"/>
<reference evidence="5" key="2">
    <citation type="submission" date="2015-06" db="UniProtKB">
        <authorList>
            <consortium name="EnsemblMetazoa"/>
        </authorList>
    </citation>
    <scope>IDENTIFICATION</scope>
</reference>
<evidence type="ECO:0000256" key="4">
    <source>
        <dbReference type="SAM" id="Coils"/>
    </source>
</evidence>
<dbReference type="HOGENOM" id="CLU_134163_2_0_1"/>
<dbReference type="Pfam" id="PF14931">
    <property type="entry name" value="IFT20"/>
    <property type="match status" value="1"/>
</dbReference>
<dbReference type="InterPro" id="IPR028172">
    <property type="entry name" value="FT20"/>
</dbReference>
<dbReference type="EMBL" id="CAEY01001126">
    <property type="status" value="NOT_ANNOTATED_CDS"/>
    <property type="molecule type" value="Genomic_DNA"/>
</dbReference>
<dbReference type="GO" id="GO:0005813">
    <property type="term" value="C:centrosome"/>
    <property type="evidence" value="ECO:0007669"/>
    <property type="project" value="TreeGrafter"/>
</dbReference>
<dbReference type="EnsemblMetazoa" id="tetur03g05390.1">
    <property type="protein sequence ID" value="tetur03g05390.1"/>
    <property type="gene ID" value="tetur03g05390"/>
</dbReference>
<dbReference type="eggNOG" id="ENOG502RYYR">
    <property type="taxonomic scope" value="Eukaryota"/>
</dbReference>
<sequence>MSDYNLSRLGLYFDKDSIHIFDPSSNQTTTELITECSEFIQSTKEFKDIVDDFILIVANLKEKVEKEKIKALGSRNALESIGIQKELHRQQLVVLINEKRQELERLNSLEQSLIRDEAEQKDLIERLTNQR</sequence>
<name>T1JZV6_TETUR</name>
<dbReference type="KEGG" id="tut:107372048"/>
<keyword evidence="3" id="KW-0966">Cell projection</keyword>
<evidence type="ECO:0000256" key="3">
    <source>
        <dbReference type="ARBA" id="ARBA00023273"/>
    </source>
</evidence>
<dbReference type="Proteomes" id="UP000015104">
    <property type="component" value="Unassembled WGS sequence"/>
</dbReference>
<keyword evidence="6" id="KW-1185">Reference proteome</keyword>
<feature type="coiled-coil region" evidence="4">
    <location>
        <begin position="89"/>
        <end position="126"/>
    </location>
</feature>
<dbReference type="GO" id="GO:0030990">
    <property type="term" value="C:intraciliary transport particle"/>
    <property type="evidence" value="ECO:0007669"/>
    <property type="project" value="TreeGrafter"/>
</dbReference>
<evidence type="ECO:0000256" key="2">
    <source>
        <dbReference type="ARBA" id="ARBA00023054"/>
    </source>
</evidence>
<dbReference type="GO" id="GO:0061512">
    <property type="term" value="P:protein localization to cilium"/>
    <property type="evidence" value="ECO:0007669"/>
    <property type="project" value="TreeGrafter"/>
</dbReference>
<dbReference type="GO" id="GO:0060271">
    <property type="term" value="P:cilium assembly"/>
    <property type="evidence" value="ECO:0007669"/>
    <property type="project" value="TreeGrafter"/>
</dbReference>
<dbReference type="GO" id="GO:0097546">
    <property type="term" value="C:ciliary base"/>
    <property type="evidence" value="ECO:0007669"/>
    <property type="project" value="TreeGrafter"/>
</dbReference>
<comment type="subcellular location">
    <subcellularLocation>
        <location evidence="1">Cell projection</location>
        <location evidence="1">Cilium</location>
    </subcellularLocation>
</comment>
<organism evidence="5 6">
    <name type="scientific">Tetranychus urticae</name>
    <name type="common">Two-spotted spider mite</name>
    <dbReference type="NCBI Taxonomy" id="32264"/>
    <lineage>
        <taxon>Eukaryota</taxon>
        <taxon>Metazoa</taxon>
        <taxon>Ecdysozoa</taxon>
        <taxon>Arthropoda</taxon>
        <taxon>Chelicerata</taxon>
        <taxon>Arachnida</taxon>
        <taxon>Acari</taxon>
        <taxon>Acariformes</taxon>
        <taxon>Trombidiformes</taxon>
        <taxon>Prostigmata</taxon>
        <taxon>Eleutherengona</taxon>
        <taxon>Raphignathae</taxon>
        <taxon>Tetranychoidea</taxon>
        <taxon>Tetranychidae</taxon>
        <taxon>Tetranychus</taxon>
    </lineage>
</organism>
<evidence type="ECO:0000256" key="1">
    <source>
        <dbReference type="ARBA" id="ARBA00004138"/>
    </source>
</evidence>
<evidence type="ECO:0000313" key="6">
    <source>
        <dbReference type="Proteomes" id="UP000015104"/>
    </source>
</evidence>
<dbReference type="STRING" id="32264.T1JZV6"/>
<keyword evidence="2 4" id="KW-0175">Coiled coil</keyword>
<dbReference type="AlphaFoldDB" id="T1JZV6"/>
<dbReference type="PANTHER" id="PTHR31978:SF1">
    <property type="entry name" value="INTRAFLAGELLAR TRANSPORT PROTEIN 20 HOMOLOG"/>
    <property type="match status" value="1"/>
</dbReference>
<reference evidence="6" key="1">
    <citation type="submission" date="2011-08" db="EMBL/GenBank/DDBJ databases">
        <authorList>
            <person name="Rombauts S."/>
        </authorList>
    </citation>
    <scope>NUCLEOTIDE SEQUENCE</scope>
    <source>
        <strain evidence="6">London</strain>
    </source>
</reference>
<accession>T1JZV6</accession>
<dbReference type="PANTHER" id="PTHR31978">
    <property type="entry name" value="INTRAFLAGELLAR TRANSPORT PROTEIN 20 HOMOLOG"/>
    <property type="match status" value="1"/>
</dbReference>
<dbReference type="GO" id="GO:0097730">
    <property type="term" value="C:non-motile cilium"/>
    <property type="evidence" value="ECO:0007669"/>
    <property type="project" value="TreeGrafter"/>
</dbReference>
<dbReference type="OMA" id="CIQMMTE"/>
<dbReference type="GO" id="GO:0005737">
    <property type="term" value="C:cytoplasm"/>
    <property type="evidence" value="ECO:0007669"/>
    <property type="project" value="TreeGrafter"/>
</dbReference>